<protein>
    <submittedName>
        <fullName evidence="1 2">Uncharacterized protein</fullName>
    </submittedName>
</protein>
<evidence type="ECO:0000313" key="1">
    <source>
        <dbReference type="EMBL" id="AES81531.1"/>
    </source>
</evidence>
<organism evidence="1 3">
    <name type="scientific">Medicago truncatula</name>
    <name type="common">Barrel medic</name>
    <name type="synonym">Medicago tribuloides</name>
    <dbReference type="NCBI Taxonomy" id="3880"/>
    <lineage>
        <taxon>Eukaryota</taxon>
        <taxon>Viridiplantae</taxon>
        <taxon>Streptophyta</taxon>
        <taxon>Embryophyta</taxon>
        <taxon>Tracheophyta</taxon>
        <taxon>Spermatophyta</taxon>
        <taxon>Magnoliopsida</taxon>
        <taxon>eudicotyledons</taxon>
        <taxon>Gunneridae</taxon>
        <taxon>Pentapetalae</taxon>
        <taxon>rosids</taxon>
        <taxon>fabids</taxon>
        <taxon>Fabales</taxon>
        <taxon>Fabaceae</taxon>
        <taxon>Papilionoideae</taxon>
        <taxon>50 kb inversion clade</taxon>
        <taxon>NPAAA clade</taxon>
        <taxon>Hologalegina</taxon>
        <taxon>IRL clade</taxon>
        <taxon>Trifolieae</taxon>
        <taxon>Medicago</taxon>
    </lineage>
</organism>
<accession>G7KWC1</accession>
<dbReference type="AlphaFoldDB" id="G7KWC1"/>
<evidence type="ECO:0000313" key="2">
    <source>
        <dbReference type="EnsemblPlants" id="AES81531"/>
    </source>
</evidence>
<keyword evidence="3" id="KW-1185">Reference proteome</keyword>
<name>G7KWC1_MEDTR</name>
<sequence>MLNGAIFKISCLLIGIDSLVARFKHIICGEVGNPEFEPRPRHIISLVAIN</sequence>
<dbReference type="EnsemblPlants" id="AES81531">
    <property type="protein sequence ID" value="AES81531"/>
    <property type="gene ID" value="MTR_7g093800"/>
</dbReference>
<evidence type="ECO:0000313" key="3">
    <source>
        <dbReference type="Proteomes" id="UP000002051"/>
    </source>
</evidence>
<dbReference type="HOGENOM" id="CLU_3127395_0_0_1"/>
<proteinExistence type="predicted"/>
<dbReference type="PaxDb" id="3880-AES81531"/>
<reference evidence="1 3" key="1">
    <citation type="journal article" date="2011" name="Nature">
        <title>The Medicago genome provides insight into the evolution of rhizobial symbioses.</title>
        <authorList>
            <person name="Young N.D."/>
            <person name="Debelle F."/>
            <person name="Oldroyd G.E."/>
            <person name="Geurts R."/>
            <person name="Cannon S.B."/>
            <person name="Udvardi M.K."/>
            <person name="Benedito V.A."/>
            <person name="Mayer K.F."/>
            <person name="Gouzy J."/>
            <person name="Schoof H."/>
            <person name="Van de Peer Y."/>
            <person name="Proost S."/>
            <person name="Cook D.R."/>
            <person name="Meyers B.C."/>
            <person name="Spannagl M."/>
            <person name="Cheung F."/>
            <person name="De Mita S."/>
            <person name="Krishnakumar V."/>
            <person name="Gundlach H."/>
            <person name="Zhou S."/>
            <person name="Mudge J."/>
            <person name="Bharti A.K."/>
            <person name="Murray J.D."/>
            <person name="Naoumkina M.A."/>
            <person name="Rosen B."/>
            <person name="Silverstein K.A."/>
            <person name="Tang H."/>
            <person name="Rombauts S."/>
            <person name="Zhao P.X."/>
            <person name="Zhou P."/>
            <person name="Barbe V."/>
            <person name="Bardou P."/>
            <person name="Bechner M."/>
            <person name="Bellec A."/>
            <person name="Berger A."/>
            <person name="Berges H."/>
            <person name="Bidwell S."/>
            <person name="Bisseling T."/>
            <person name="Choisne N."/>
            <person name="Couloux A."/>
            <person name="Denny R."/>
            <person name="Deshpande S."/>
            <person name="Dai X."/>
            <person name="Doyle J.J."/>
            <person name="Dudez A.M."/>
            <person name="Farmer A.D."/>
            <person name="Fouteau S."/>
            <person name="Franken C."/>
            <person name="Gibelin C."/>
            <person name="Gish J."/>
            <person name="Goldstein S."/>
            <person name="Gonzalez A.J."/>
            <person name="Green P.J."/>
            <person name="Hallab A."/>
            <person name="Hartog M."/>
            <person name="Hua A."/>
            <person name="Humphray S.J."/>
            <person name="Jeong D.H."/>
            <person name="Jing Y."/>
            <person name="Jocker A."/>
            <person name="Kenton S.M."/>
            <person name="Kim D.J."/>
            <person name="Klee K."/>
            <person name="Lai H."/>
            <person name="Lang C."/>
            <person name="Lin S."/>
            <person name="Macmil S.L."/>
            <person name="Magdelenat G."/>
            <person name="Matthews L."/>
            <person name="McCorrison J."/>
            <person name="Monaghan E.L."/>
            <person name="Mun J.H."/>
            <person name="Najar F.Z."/>
            <person name="Nicholson C."/>
            <person name="Noirot C."/>
            <person name="O'Bleness M."/>
            <person name="Paule C.R."/>
            <person name="Poulain J."/>
            <person name="Prion F."/>
            <person name="Qin B."/>
            <person name="Qu C."/>
            <person name="Retzel E.F."/>
            <person name="Riddle C."/>
            <person name="Sallet E."/>
            <person name="Samain S."/>
            <person name="Samson N."/>
            <person name="Sanders I."/>
            <person name="Saurat O."/>
            <person name="Scarpelli C."/>
            <person name="Schiex T."/>
            <person name="Segurens B."/>
            <person name="Severin A.J."/>
            <person name="Sherrier D.J."/>
            <person name="Shi R."/>
            <person name="Sims S."/>
            <person name="Singer S.R."/>
            <person name="Sinharoy S."/>
            <person name="Sterck L."/>
            <person name="Viollet A."/>
            <person name="Wang B.B."/>
            <person name="Wang K."/>
            <person name="Wang M."/>
            <person name="Wang X."/>
            <person name="Warfsmann J."/>
            <person name="Weissenbach J."/>
            <person name="White D.D."/>
            <person name="White J.D."/>
            <person name="Wiley G.B."/>
            <person name="Wincker P."/>
            <person name="Xing Y."/>
            <person name="Yang L."/>
            <person name="Yao Z."/>
            <person name="Ying F."/>
            <person name="Zhai J."/>
            <person name="Zhou L."/>
            <person name="Zuber A."/>
            <person name="Denarie J."/>
            <person name="Dixon R.A."/>
            <person name="May G.D."/>
            <person name="Schwartz D.C."/>
            <person name="Rogers J."/>
            <person name="Quetier F."/>
            <person name="Town C.D."/>
            <person name="Roe B.A."/>
        </authorList>
    </citation>
    <scope>NUCLEOTIDE SEQUENCE [LARGE SCALE GENOMIC DNA]</scope>
    <source>
        <strain evidence="1">A17</strain>
        <strain evidence="2 3">cv. Jemalong A17</strain>
    </source>
</reference>
<dbReference type="Proteomes" id="UP000002051">
    <property type="component" value="Unassembled WGS sequence"/>
</dbReference>
<gene>
    <name evidence="1" type="ordered locus">MTR_7g093800</name>
</gene>
<reference evidence="1 3" key="2">
    <citation type="journal article" date="2014" name="BMC Genomics">
        <title>An improved genome release (version Mt4.0) for the model legume Medicago truncatula.</title>
        <authorList>
            <person name="Tang H."/>
            <person name="Krishnakumar V."/>
            <person name="Bidwell S."/>
            <person name="Rosen B."/>
            <person name="Chan A."/>
            <person name="Zhou S."/>
            <person name="Gentzbittel L."/>
            <person name="Childs K.L."/>
            <person name="Yandell M."/>
            <person name="Gundlach H."/>
            <person name="Mayer K.F."/>
            <person name="Schwartz D.C."/>
            <person name="Town C.D."/>
        </authorList>
    </citation>
    <scope>GENOME REANNOTATION</scope>
    <source>
        <strain evidence="2 3">cv. Jemalong A17</strain>
    </source>
</reference>
<dbReference type="EMBL" id="CM001223">
    <property type="protein sequence ID" value="AES81531.1"/>
    <property type="molecule type" value="Genomic_DNA"/>
</dbReference>
<reference evidence="2" key="3">
    <citation type="submission" date="2015-04" db="UniProtKB">
        <authorList>
            <consortium name="EnsemblPlants"/>
        </authorList>
    </citation>
    <scope>IDENTIFICATION</scope>
    <source>
        <strain evidence="2">cv. Jemalong A17</strain>
    </source>
</reference>